<comment type="similarity">
    <text evidence="2 7">Belongs to the UPF0114 family.</text>
</comment>
<evidence type="ECO:0000256" key="3">
    <source>
        <dbReference type="ARBA" id="ARBA00022475"/>
    </source>
</evidence>
<evidence type="ECO:0000256" key="2">
    <source>
        <dbReference type="ARBA" id="ARBA00005774"/>
    </source>
</evidence>
<comment type="subcellular location">
    <subcellularLocation>
        <location evidence="1 7">Cell membrane</location>
        <topology evidence="1 7">Multi-pass membrane protein</topology>
    </subcellularLocation>
</comment>
<keyword evidence="6 7" id="KW-0472">Membrane</keyword>
<dbReference type="OrthoDB" id="9783569at2"/>
<dbReference type="Proteomes" id="UP000019276">
    <property type="component" value="Unassembled WGS sequence"/>
</dbReference>
<keyword evidence="5 7" id="KW-1133">Transmembrane helix</keyword>
<dbReference type="HAMAP" id="MF_00143">
    <property type="entry name" value="UPF0114"/>
    <property type="match status" value="1"/>
</dbReference>
<keyword evidence="3 7" id="KW-1003">Cell membrane</keyword>
<evidence type="ECO:0000256" key="6">
    <source>
        <dbReference type="ARBA" id="ARBA00023136"/>
    </source>
</evidence>
<dbReference type="InterPro" id="IPR005134">
    <property type="entry name" value="UPF0114"/>
</dbReference>
<comment type="caution">
    <text evidence="8">The sequence shown here is derived from an EMBL/GenBank/DDBJ whole genome shotgun (WGS) entry which is preliminary data.</text>
</comment>
<evidence type="ECO:0000256" key="4">
    <source>
        <dbReference type="ARBA" id="ARBA00022692"/>
    </source>
</evidence>
<reference evidence="8 9" key="1">
    <citation type="journal article" date="2014" name="Genome Announc.">
        <title>Draft Genome Sequence of the Agar-Degrading Bacterium Catenovulum sp. Strain DS-2, Isolated from Intestines of Haliotis diversicolor.</title>
        <authorList>
            <person name="Shan D."/>
            <person name="Li X."/>
            <person name="Gu Z."/>
            <person name="Wei G."/>
            <person name="Gao Z."/>
            <person name="Shao Z."/>
        </authorList>
    </citation>
    <scope>NUCLEOTIDE SEQUENCE [LARGE SCALE GENOMIC DNA]</scope>
    <source>
        <strain evidence="8 9">DS-2</strain>
    </source>
</reference>
<dbReference type="RefSeq" id="WP_035013286.1">
    <property type="nucleotide sequence ID" value="NZ_ARZY01000004.1"/>
</dbReference>
<dbReference type="Pfam" id="PF03350">
    <property type="entry name" value="UPF0114"/>
    <property type="match status" value="1"/>
</dbReference>
<keyword evidence="4 7" id="KW-0812">Transmembrane</keyword>
<gene>
    <name evidence="8" type="ORF">DS2_03685</name>
</gene>
<protein>
    <recommendedName>
        <fullName evidence="7">UPF0114 protein DS2_03685</fullName>
    </recommendedName>
</protein>
<dbReference type="PATRIC" id="fig|1328313.3.peg.764"/>
<feature type="transmembrane region" description="Helical" evidence="7">
    <location>
        <begin position="136"/>
        <end position="156"/>
    </location>
</feature>
<sequence>MEKQLEKVLYATRWLLAPIYLGLSLVLVALSIKFFQELFHLMPHIFATKETDLILVTLSLIDMVLVGGLLIMVMFSGYENFVSKIDIEEGNEKLGWLGKVDSGTLKNKVAASIVAISSIHLLKVFMNADNIESEKMLWYVIIHLTFVVSAFAMGYLDKITRHSH</sequence>
<accession>W7QF99</accession>
<name>W7QF99_9ALTE</name>
<dbReference type="GO" id="GO:0005886">
    <property type="term" value="C:plasma membrane"/>
    <property type="evidence" value="ECO:0007669"/>
    <property type="project" value="UniProtKB-SubCell"/>
</dbReference>
<evidence type="ECO:0000256" key="7">
    <source>
        <dbReference type="HAMAP-Rule" id="MF_00143"/>
    </source>
</evidence>
<keyword evidence="9" id="KW-1185">Reference proteome</keyword>
<feature type="transmembrane region" description="Helical" evidence="7">
    <location>
        <begin position="12"/>
        <end position="32"/>
    </location>
</feature>
<evidence type="ECO:0000256" key="5">
    <source>
        <dbReference type="ARBA" id="ARBA00022989"/>
    </source>
</evidence>
<feature type="transmembrane region" description="Helical" evidence="7">
    <location>
        <begin position="53"/>
        <end position="75"/>
    </location>
</feature>
<dbReference type="EMBL" id="ARZY01000004">
    <property type="protein sequence ID" value="EWH11579.1"/>
    <property type="molecule type" value="Genomic_DNA"/>
</dbReference>
<proteinExistence type="inferred from homology"/>
<dbReference type="InterPro" id="IPR020761">
    <property type="entry name" value="UPF0114_bac"/>
</dbReference>
<dbReference type="eggNOG" id="COG2862">
    <property type="taxonomic scope" value="Bacteria"/>
</dbReference>
<dbReference type="NCBIfam" id="TIGR00645">
    <property type="entry name" value="HI0507"/>
    <property type="match status" value="1"/>
</dbReference>
<dbReference type="AlphaFoldDB" id="W7QF99"/>
<dbReference type="PANTHER" id="PTHR38596">
    <property type="entry name" value="UPF0114 PROTEIN YQHA"/>
    <property type="match status" value="1"/>
</dbReference>
<evidence type="ECO:0000313" key="9">
    <source>
        <dbReference type="Proteomes" id="UP000019276"/>
    </source>
</evidence>
<evidence type="ECO:0000313" key="8">
    <source>
        <dbReference type="EMBL" id="EWH11579.1"/>
    </source>
</evidence>
<dbReference type="PANTHER" id="PTHR38596:SF1">
    <property type="entry name" value="UPF0114 PROTEIN YQHA"/>
    <property type="match status" value="1"/>
</dbReference>
<evidence type="ECO:0000256" key="1">
    <source>
        <dbReference type="ARBA" id="ARBA00004651"/>
    </source>
</evidence>
<organism evidence="8 9">
    <name type="scientific">Catenovulum agarivorans DS-2</name>
    <dbReference type="NCBI Taxonomy" id="1328313"/>
    <lineage>
        <taxon>Bacteria</taxon>
        <taxon>Pseudomonadati</taxon>
        <taxon>Pseudomonadota</taxon>
        <taxon>Gammaproteobacteria</taxon>
        <taxon>Alteromonadales</taxon>
        <taxon>Alteromonadaceae</taxon>
        <taxon>Catenovulum</taxon>
    </lineage>
</organism>